<dbReference type="STRING" id="208439.AJAP_16425"/>
<dbReference type="EMBL" id="CP008953">
    <property type="protein sequence ID" value="AIG76158.1"/>
    <property type="molecule type" value="Genomic_DNA"/>
</dbReference>
<evidence type="ECO:0000313" key="5">
    <source>
        <dbReference type="EMBL" id="AIG76158.1"/>
    </source>
</evidence>
<dbReference type="InterPro" id="IPR009057">
    <property type="entry name" value="Homeodomain-like_sf"/>
</dbReference>
<feature type="domain" description="HTH tetR-type" evidence="4">
    <location>
        <begin position="27"/>
        <end position="86"/>
    </location>
</feature>
<evidence type="ECO:0000256" key="2">
    <source>
        <dbReference type="PROSITE-ProRule" id="PRU00335"/>
    </source>
</evidence>
<gene>
    <name evidence="5" type="ORF">AJAP_16425</name>
</gene>
<dbReference type="Gene3D" id="1.10.357.10">
    <property type="entry name" value="Tetracycline Repressor, domain 2"/>
    <property type="match status" value="1"/>
</dbReference>
<feature type="compositionally biased region" description="Polar residues" evidence="3">
    <location>
        <begin position="1"/>
        <end position="14"/>
    </location>
</feature>
<dbReference type="KEGG" id="aja:AJAP_16425"/>
<feature type="region of interest" description="Disordered" evidence="3">
    <location>
        <begin position="1"/>
        <end position="25"/>
    </location>
</feature>
<evidence type="ECO:0000313" key="6">
    <source>
        <dbReference type="Proteomes" id="UP000028492"/>
    </source>
</evidence>
<dbReference type="PANTHER" id="PTHR30055:SF160">
    <property type="entry name" value="TRANSCRIPTIONAL REGULATORY PROTEIN (PROBABLY ASNC-FAMILY)-RELATED"/>
    <property type="match status" value="1"/>
</dbReference>
<dbReference type="GO" id="GO:0003700">
    <property type="term" value="F:DNA-binding transcription factor activity"/>
    <property type="evidence" value="ECO:0007669"/>
    <property type="project" value="TreeGrafter"/>
</dbReference>
<dbReference type="InterPro" id="IPR050109">
    <property type="entry name" value="HTH-type_TetR-like_transc_reg"/>
</dbReference>
<dbReference type="InterPro" id="IPR036271">
    <property type="entry name" value="Tet_transcr_reg_TetR-rel_C_sf"/>
</dbReference>
<accession>A0A075UT82</accession>
<feature type="DNA-binding region" description="H-T-H motif" evidence="2">
    <location>
        <begin position="49"/>
        <end position="68"/>
    </location>
</feature>
<dbReference type="SUPFAM" id="SSF48498">
    <property type="entry name" value="Tetracyclin repressor-like, C-terminal domain"/>
    <property type="match status" value="1"/>
</dbReference>
<dbReference type="eggNOG" id="COG1309">
    <property type="taxonomic scope" value="Bacteria"/>
</dbReference>
<evidence type="ECO:0000259" key="4">
    <source>
        <dbReference type="PROSITE" id="PS50977"/>
    </source>
</evidence>
<dbReference type="Proteomes" id="UP000028492">
    <property type="component" value="Chromosome"/>
</dbReference>
<dbReference type="GO" id="GO:0000976">
    <property type="term" value="F:transcription cis-regulatory region binding"/>
    <property type="evidence" value="ECO:0007669"/>
    <property type="project" value="TreeGrafter"/>
</dbReference>
<dbReference type="SUPFAM" id="SSF46689">
    <property type="entry name" value="Homeodomain-like"/>
    <property type="match status" value="1"/>
</dbReference>
<sequence length="233" mass="25976">MLSEVITPSATTRSGDGRAARWTGQRERRRREFVEAALRAIAEHGPRVSTARIADEAGVARPQLYKHFDDATDLQRAITVQATRLVATALRPLWELRGSAMELITVAVDAHTGWLSENGNLYRYLSLHSHGDRDAVTDVRTVIARQLTRLFEHYMTLLGMDTRDAEPAAFGVVGLVDSCTAQWLENPRDVPRTELAALLTRWTWRLLDDTLRAGGVELDPHITLPPAPPQPTI</sequence>
<dbReference type="PROSITE" id="PS50977">
    <property type="entry name" value="HTH_TETR_2"/>
    <property type="match status" value="1"/>
</dbReference>
<reference evidence="5 6" key="1">
    <citation type="journal article" date="2014" name="J. Biotechnol.">
        <title>Complete genome sequence of the actinobacterium Amycolatopsis japonica MG417-CF17(T) (=DSM 44213T) producing (S,S)-N,N'-ethylenediaminedisuccinic acid.</title>
        <authorList>
            <person name="Stegmann E."/>
            <person name="Albersmeier A."/>
            <person name="Spohn M."/>
            <person name="Gert H."/>
            <person name="Weber T."/>
            <person name="Wohlleben W."/>
            <person name="Kalinowski J."/>
            <person name="Ruckert C."/>
        </authorList>
    </citation>
    <scope>NUCLEOTIDE SEQUENCE [LARGE SCALE GENOMIC DNA]</scope>
    <source>
        <strain evidence="6">MG417-CF17 (DSM 44213)</strain>
    </source>
</reference>
<dbReference type="InterPro" id="IPR001647">
    <property type="entry name" value="HTH_TetR"/>
</dbReference>
<feature type="compositionally biased region" description="Basic and acidic residues" evidence="3">
    <location>
        <begin position="15"/>
        <end position="25"/>
    </location>
</feature>
<protein>
    <recommendedName>
        <fullName evidence="4">HTH tetR-type domain-containing protein</fullName>
    </recommendedName>
</protein>
<organism evidence="5 6">
    <name type="scientific">Amycolatopsis japonica</name>
    <dbReference type="NCBI Taxonomy" id="208439"/>
    <lineage>
        <taxon>Bacteria</taxon>
        <taxon>Bacillati</taxon>
        <taxon>Actinomycetota</taxon>
        <taxon>Actinomycetes</taxon>
        <taxon>Pseudonocardiales</taxon>
        <taxon>Pseudonocardiaceae</taxon>
        <taxon>Amycolatopsis</taxon>
        <taxon>Amycolatopsis japonica group</taxon>
    </lineage>
</organism>
<name>A0A075UT82_9PSEU</name>
<dbReference type="AlphaFoldDB" id="A0A075UT82"/>
<proteinExistence type="predicted"/>
<evidence type="ECO:0000256" key="3">
    <source>
        <dbReference type="SAM" id="MobiDB-lite"/>
    </source>
</evidence>
<keyword evidence="6" id="KW-1185">Reference proteome</keyword>
<evidence type="ECO:0000256" key="1">
    <source>
        <dbReference type="ARBA" id="ARBA00023125"/>
    </source>
</evidence>
<dbReference type="Pfam" id="PF00440">
    <property type="entry name" value="TetR_N"/>
    <property type="match status" value="1"/>
</dbReference>
<dbReference type="PANTHER" id="PTHR30055">
    <property type="entry name" value="HTH-TYPE TRANSCRIPTIONAL REGULATOR RUTR"/>
    <property type="match status" value="1"/>
</dbReference>
<dbReference type="HOGENOM" id="CLU_069356_11_1_11"/>
<keyword evidence="1 2" id="KW-0238">DNA-binding</keyword>